<keyword evidence="3 9" id="KW-0479">Metal-binding</keyword>
<dbReference type="SUPFAM" id="SSF51391">
    <property type="entry name" value="Thiamin phosphate synthase"/>
    <property type="match status" value="1"/>
</dbReference>
<dbReference type="InterPro" id="IPR034291">
    <property type="entry name" value="TMP_synthase"/>
</dbReference>
<dbReference type="OrthoDB" id="9810880at2"/>
<evidence type="ECO:0000313" key="13">
    <source>
        <dbReference type="EMBL" id="KGF31398.1"/>
    </source>
</evidence>
<comment type="catalytic activity">
    <reaction evidence="8 9 10">
        <text>2-[(2R,5Z)-2-carboxy-4-methylthiazol-5(2H)-ylidene]ethyl phosphate + 4-amino-2-methyl-5-(diphosphooxymethyl)pyrimidine + 2 H(+) = thiamine phosphate + CO2 + diphosphate</text>
        <dbReference type="Rhea" id="RHEA:47844"/>
        <dbReference type="ChEBI" id="CHEBI:15378"/>
        <dbReference type="ChEBI" id="CHEBI:16526"/>
        <dbReference type="ChEBI" id="CHEBI:33019"/>
        <dbReference type="ChEBI" id="CHEBI:37575"/>
        <dbReference type="ChEBI" id="CHEBI:57841"/>
        <dbReference type="ChEBI" id="CHEBI:62899"/>
        <dbReference type="EC" id="2.5.1.3"/>
    </reaction>
</comment>
<gene>
    <name evidence="9" type="primary">thiE</name>
    <name evidence="13" type="ORF">HMPREF2130_03580</name>
</gene>
<evidence type="ECO:0000256" key="8">
    <source>
        <dbReference type="ARBA" id="ARBA00047883"/>
    </source>
</evidence>
<dbReference type="NCBIfam" id="TIGR00693">
    <property type="entry name" value="thiE"/>
    <property type="match status" value="1"/>
</dbReference>
<dbReference type="HAMAP" id="MF_00097">
    <property type="entry name" value="TMP_synthase"/>
    <property type="match status" value="1"/>
</dbReference>
<evidence type="ECO:0000256" key="2">
    <source>
        <dbReference type="ARBA" id="ARBA00022679"/>
    </source>
</evidence>
<evidence type="ECO:0000256" key="9">
    <source>
        <dbReference type="HAMAP-Rule" id="MF_00097"/>
    </source>
</evidence>
<evidence type="ECO:0000256" key="10">
    <source>
        <dbReference type="RuleBase" id="RU003826"/>
    </source>
</evidence>
<feature type="binding site" evidence="9">
    <location>
        <position position="181"/>
    </location>
    <ligand>
        <name>2-[(2R,5Z)-2-carboxy-4-methylthiazol-5(2H)-ylidene]ethyl phosphate</name>
        <dbReference type="ChEBI" id="CHEBI:62899"/>
    </ligand>
</feature>
<evidence type="ECO:0000256" key="4">
    <source>
        <dbReference type="ARBA" id="ARBA00022842"/>
    </source>
</evidence>
<dbReference type="InterPro" id="IPR013785">
    <property type="entry name" value="Aldolase_TIM"/>
</dbReference>
<dbReference type="RefSeq" id="WP_036558166.1">
    <property type="nucleotide sequence ID" value="NZ_JRNI01000014.1"/>
</dbReference>
<feature type="binding site" evidence="9">
    <location>
        <position position="73"/>
    </location>
    <ligand>
        <name>4-amino-2-methyl-5-(diphosphooxymethyl)pyrimidine</name>
        <dbReference type="ChEBI" id="CHEBI:57841"/>
    </ligand>
</feature>
<dbReference type="GO" id="GO:0009229">
    <property type="term" value="P:thiamine diphosphate biosynthetic process"/>
    <property type="evidence" value="ECO:0007669"/>
    <property type="project" value="UniProtKB-UniRule"/>
</dbReference>
<evidence type="ECO:0000256" key="7">
    <source>
        <dbReference type="ARBA" id="ARBA00047851"/>
    </source>
</evidence>
<comment type="pathway">
    <text evidence="1 9 11">Cofactor biosynthesis; thiamine diphosphate biosynthesis; thiamine phosphate from 4-amino-2-methyl-5-diphosphomethylpyrimidine and 4-methyl-5-(2-phosphoethyl)-thiazole: step 1/1.</text>
</comment>
<keyword evidence="2 9" id="KW-0808">Transferase</keyword>
<organism evidence="13 14">
    <name type="scientific">Oligella urethralis DNF00040</name>
    <dbReference type="NCBI Taxonomy" id="1401065"/>
    <lineage>
        <taxon>Bacteria</taxon>
        <taxon>Pseudomonadati</taxon>
        <taxon>Pseudomonadota</taxon>
        <taxon>Betaproteobacteria</taxon>
        <taxon>Burkholderiales</taxon>
        <taxon>Alcaligenaceae</taxon>
        <taxon>Oligella</taxon>
    </lineage>
</organism>
<keyword evidence="5 9" id="KW-0784">Thiamine biosynthesis</keyword>
<keyword evidence="14" id="KW-1185">Reference proteome</keyword>
<reference evidence="13 14" key="1">
    <citation type="submission" date="2014-07" db="EMBL/GenBank/DDBJ databases">
        <authorList>
            <person name="McCorrison J."/>
            <person name="Sanka R."/>
            <person name="Torralba M."/>
            <person name="Gillis M."/>
            <person name="Haft D.H."/>
            <person name="Methe B."/>
            <person name="Sutton G."/>
            <person name="Nelson K.E."/>
        </authorList>
    </citation>
    <scope>NUCLEOTIDE SEQUENCE [LARGE SCALE GENOMIC DNA]</scope>
    <source>
        <strain evidence="13 14">DNF00040</strain>
    </source>
</reference>
<evidence type="ECO:0000256" key="5">
    <source>
        <dbReference type="ARBA" id="ARBA00022977"/>
    </source>
</evidence>
<feature type="domain" description="Thiamine phosphate synthase/TenI" evidence="12">
    <location>
        <begin position="12"/>
        <end position="204"/>
    </location>
</feature>
<dbReference type="Proteomes" id="UP000029629">
    <property type="component" value="Unassembled WGS sequence"/>
</dbReference>
<dbReference type="GO" id="GO:0000287">
    <property type="term" value="F:magnesium ion binding"/>
    <property type="evidence" value="ECO:0007669"/>
    <property type="project" value="UniProtKB-UniRule"/>
</dbReference>
<comment type="caution">
    <text evidence="9">Lacks conserved residue(s) required for the propagation of feature annotation.</text>
</comment>
<dbReference type="eggNOG" id="COG0352">
    <property type="taxonomic scope" value="Bacteria"/>
</dbReference>
<feature type="binding site" evidence="9">
    <location>
        <begin position="201"/>
        <end position="202"/>
    </location>
    <ligand>
        <name>2-[(2R,5Z)-2-carboxy-4-methylthiazol-5(2H)-ylidene]ethyl phosphate</name>
        <dbReference type="ChEBI" id="CHEBI:62899"/>
    </ligand>
</feature>
<dbReference type="GO" id="GO:0005737">
    <property type="term" value="C:cytoplasm"/>
    <property type="evidence" value="ECO:0007669"/>
    <property type="project" value="TreeGrafter"/>
</dbReference>
<comment type="cofactor">
    <cofactor evidence="9">
        <name>Mg(2+)</name>
        <dbReference type="ChEBI" id="CHEBI:18420"/>
    </cofactor>
    <text evidence="9">Binds 1 Mg(2+) ion per subunit.</text>
</comment>
<evidence type="ECO:0000256" key="3">
    <source>
        <dbReference type="ARBA" id="ARBA00022723"/>
    </source>
</evidence>
<sequence length="221" mass="23919">MTQVTKRFANGLYGITPEWQDHAKLLHAIEAACRGGMRVLQWRQKKLSYADSLTLALETKAICHQYQCQFFVNDSVQLALDCRADGVHIGRDDGSVTALRKACQAQGQSLFIGVSCYNDINLAQQAIKDQVDYLAFGALFPSSVKPEAVVASLDLFAAAKAVMQAHQLGPTERPALVGIGGIDCHNARSVVEAGADSIAVISGLFESDEIEATARYLSNLF</sequence>
<dbReference type="GO" id="GO:0009228">
    <property type="term" value="P:thiamine biosynthetic process"/>
    <property type="evidence" value="ECO:0007669"/>
    <property type="project" value="UniProtKB-KW"/>
</dbReference>
<dbReference type="EC" id="2.5.1.3" evidence="9"/>
<evidence type="ECO:0000259" key="12">
    <source>
        <dbReference type="Pfam" id="PF02581"/>
    </source>
</evidence>
<evidence type="ECO:0000256" key="6">
    <source>
        <dbReference type="ARBA" id="ARBA00047334"/>
    </source>
</evidence>
<feature type="binding site" evidence="9">
    <location>
        <position position="74"/>
    </location>
    <ligand>
        <name>Mg(2+)</name>
        <dbReference type="ChEBI" id="CHEBI:18420"/>
    </ligand>
</feature>
<name>A0A095Z9T4_9BURK</name>
<dbReference type="PANTHER" id="PTHR20857">
    <property type="entry name" value="THIAMINE-PHOSPHATE PYROPHOSPHORYLASE"/>
    <property type="match status" value="1"/>
</dbReference>
<feature type="binding site" evidence="9">
    <location>
        <position position="115"/>
    </location>
    <ligand>
        <name>4-amino-2-methyl-5-(diphosphooxymethyl)pyrimidine</name>
        <dbReference type="ChEBI" id="CHEBI:57841"/>
    </ligand>
</feature>
<proteinExistence type="inferred from homology"/>
<feature type="binding site" evidence="9">
    <location>
        <position position="93"/>
    </location>
    <ligand>
        <name>Mg(2+)</name>
        <dbReference type="ChEBI" id="CHEBI:18420"/>
    </ligand>
</feature>
<evidence type="ECO:0000313" key="14">
    <source>
        <dbReference type="Proteomes" id="UP000029629"/>
    </source>
</evidence>
<dbReference type="InterPro" id="IPR036206">
    <property type="entry name" value="ThiamineP_synth_sf"/>
</dbReference>
<dbReference type="CDD" id="cd00564">
    <property type="entry name" value="TMP_TenI"/>
    <property type="match status" value="1"/>
</dbReference>
<comment type="catalytic activity">
    <reaction evidence="6 9 10">
        <text>4-methyl-5-(2-phosphooxyethyl)-thiazole + 4-amino-2-methyl-5-(diphosphooxymethyl)pyrimidine + H(+) = thiamine phosphate + diphosphate</text>
        <dbReference type="Rhea" id="RHEA:22328"/>
        <dbReference type="ChEBI" id="CHEBI:15378"/>
        <dbReference type="ChEBI" id="CHEBI:33019"/>
        <dbReference type="ChEBI" id="CHEBI:37575"/>
        <dbReference type="ChEBI" id="CHEBI:57841"/>
        <dbReference type="ChEBI" id="CHEBI:58296"/>
        <dbReference type="EC" id="2.5.1.3"/>
    </reaction>
</comment>
<comment type="caution">
    <text evidence="13">The sequence shown here is derived from an EMBL/GenBank/DDBJ whole genome shotgun (WGS) entry which is preliminary data.</text>
</comment>
<feature type="binding site" evidence="9">
    <location>
        <begin position="41"/>
        <end position="45"/>
    </location>
    <ligand>
        <name>4-amino-2-methyl-5-(diphosphooxymethyl)pyrimidine</name>
        <dbReference type="ChEBI" id="CHEBI:57841"/>
    </ligand>
</feature>
<comment type="catalytic activity">
    <reaction evidence="7 9 10">
        <text>2-(2-carboxy-4-methylthiazol-5-yl)ethyl phosphate + 4-amino-2-methyl-5-(diphosphooxymethyl)pyrimidine + 2 H(+) = thiamine phosphate + CO2 + diphosphate</text>
        <dbReference type="Rhea" id="RHEA:47848"/>
        <dbReference type="ChEBI" id="CHEBI:15378"/>
        <dbReference type="ChEBI" id="CHEBI:16526"/>
        <dbReference type="ChEBI" id="CHEBI:33019"/>
        <dbReference type="ChEBI" id="CHEBI:37575"/>
        <dbReference type="ChEBI" id="CHEBI:57841"/>
        <dbReference type="ChEBI" id="CHEBI:62890"/>
        <dbReference type="EC" id="2.5.1.3"/>
    </reaction>
</comment>
<dbReference type="InterPro" id="IPR022998">
    <property type="entry name" value="ThiamineP_synth_TenI"/>
</dbReference>
<comment type="similarity">
    <text evidence="9 10">Belongs to the thiamine-phosphate synthase family.</text>
</comment>
<dbReference type="EMBL" id="JRNI01000014">
    <property type="protein sequence ID" value="KGF31398.1"/>
    <property type="molecule type" value="Genomic_DNA"/>
</dbReference>
<dbReference type="Pfam" id="PF02581">
    <property type="entry name" value="TMP-TENI"/>
    <property type="match status" value="1"/>
</dbReference>
<accession>A0A095Z9T4</accession>
<dbReference type="GO" id="GO:0004789">
    <property type="term" value="F:thiamine-phosphate diphosphorylase activity"/>
    <property type="evidence" value="ECO:0007669"/>
    <property type="project" value="UniProtKB-UniRule"/>
</dbReference>
<dbReference type="AlphaFoldDB" id="A0A095Z9T4"/>
<evidence type="ECO:0000256" key="11">
    <source>
        <dbReference type="RuleBase" id="RU004253"/>
    </source>
</evidence>
<dbReference type="PANTHER" id="PTHR20857:SF15">
    <property type="entry name" value="THIAMINE-PHOSPHATE SYNTHASE"/>
    <property type="match status" value="1"/>
</dbReference>
<comment type="function">
    <text evidence="9">Condenses 4-methyl-5-(beta-hydroxyethyl)thiazole monophosphate (THZ-P) and 2-methyl-4-amino-5-hydroxymethyl pyrimidine pyrophosphate (HMP-PP) to form thiamine monophosphate (TMP).</text>
</comment>
<protein>
    <recommendedName>
        <fullName evidence="9">Thiamine-phosphate synthase</fullName>
        <shortName evidence="9">TP synthase</shortName>
        <shortName evidence="9">TPS</shortName>
        <ecNumber evidence="9">2.5.1.3</ecNumber>
    </recommendedName>
    <alternativeName>
        <fullName evidence="9">Thiamine-phosphate pyrophosphorylase</fullName>
        <shortName evidence="9">TMP pyrophosphorylase</shortName>
        <shortName evidence="9">TMP-PPase</shortName>
    </alternativeName>
</protein>
<dbReference type="Gene3D" id="3.20.20.70">
    <property type="entry name" value="Aldolase class I"/>
    <property type="match status" value="1"/>
</dbReference>
<feature type="binding site" evidence="9">
    <location>
        <position position="145"/>
    </location>
    <ligand>
        <name>4-amino-2-methyl-5-(diphosphooxymethyl)pyrimidine</name>
        <dbReference type="ChEBI" id="CHEBI:57841"/>
    </ligand>
</feature>
<dbReference type="UniPathway" id="UPA00060">
    <property type="reaction ID" value="UER00141"/>
</dbReference>
<keyword evidence="4 9" id="KW-0460">Magnesium</keyword>
<evidence type="ECO:0000256" key="1">
    <source>
        <dbReference type="ARBA" id="ARBA00005165"/>
    </source>
</evidence>